<dbReference type="GO" id="GO:0003677">
    <property type="term" value="F:DNA binding"/>
    <property type="evidence" value="ECO:0007669"/>
    <property type="project" value="InterPro"/>
</dbReference>
<reference evidence="3 4" key="1">
    <citation type="journal article" date="2019" name="Nat. Med.">
        <title>A library of human gut bacterial isolates paired with longitudinal multiomics data enables mechanistic microbiome research.</title>
        <authorList>
            <person name="Poyet M."/>
            <person name="Groussin M."/>
            <person name="Gibbons S.M."/>
            <person name="Avila-Pacheco J."/>
            <person name="Jiang X."/>
            <person name="Kearney S.M."/>
            <person name="Perrotta A.R."/>
            <person name="Berdy B."/>
            <person name="Zhao S."/>
            <person name="Lieberman T.D."/>
            <person name="Swanson P.K."/>
            <person name="Smith M."/>
            <person name="Roesemann S."/>
            <person name="Alexander J.E."/>
            <person name="Rich S.A."/>
            <person name="Livny J."/>
            <person name="Vlamakis H."/>
            <person name="Clish C."/>
            <person name="Bullock K."/>
            <person name="Deik A."/>
            <person name="Scott J."/>
            <person name="Pierce K.A."/>
            <person name="Xavier R.J."/>
            <person name="Alm E.J."/>
        </authorList>
    </citation>
    <scope>NUCLEOTIDE SEQUENCE [LARGE SCALE GENOMIC DNA]</scope>
    <source>
        <strain evidence="3 4">BIOML-A122</strain>
    </source>
</reference>
<evidence type="ECO:0008006" key="5">
    <source>
        <dbReference type="Google" id="ProtNLM"/>
    </source>
</evidence>
<accession>A0A6I0ZXU2</accession>
<dbReference type="CDD" id="cd17242">
    <property type="entry name" value="MobM_relaxase"/>
    <property type="match status" value="1"/>
</dbReference>
<organism evidence="3 4">
    <name type="scientific">Phocaeicola vulgatus</name>
    <name type="common">Bacteroides vulgatus</name>
    <dbReference type="NCBI Taxonomy" id="821"/>
    <lineage>
        <taxon>Bacteria</taxon>
        <taxon>Pseudomonadati</taxon>
        <taxon>Bacteroidota</taxon>
        <taxon>Bacteroidia</taxon>
        <taxon>Bacteroidales</taxon>
        <taxon>Bacteroidaceae</taxon>
        <taxon>Phocaeicola</taxon>
    </lineage>
</organism>
<protein>
    <recommendedName>
        <fullName evidence="5">Recombinase</fullName>
    </recommendedName>
</protein>
<comment type="caution">
    <text evidence="3">The sequence shown here is derived from an EMBL/GenBank/DDBJ whole genome shotgun (WGS) entry which is preliminary data.</text>
</comment>
<keyword evidence="1" id="KW-0175">Coiled coil</keyword>
<evidence type="ECO:0000256" key="2">
    <source>
        <dbReference type="SAM" id="MobiDB-lite"/>
    </source>
</evidence>
<dbReference type="Proteomes" id="UP000469427">
    <property type="component" value="Unassembled WGS sequence"/>
</dbReference>
<dbReference type="AlphaFoldDB" id="A0A6I0ZXU2"/>
<dbReference type="Pfam" id="PF01076">
    <property type="entry name" value="Mob_Pre"/>
    <property type="match status" value="1"/>
</dbReference>
<dbReference type="Gene3D" id="3.30.930.30">
    <property type="match status" value="1"/>
</dbReference>
<dbReference type="NCBIfam" id="NF041497">
    <property type="entry name" value="MobV"/>
    <property type="match status" value="1"/>
</dbReference>
<gene>
    <name evidence="3" type="ORF">GAY98_07365</name>
</gene>
<name>A0A6I0ZXU2_PHOVU</name>
<dbReference type="InterPro" id="IPR001668">
    <property type="entry name" value="Mob_Pre"/>
</dbReference>
<evidence type="ECO:0000313" key="4">
    <source>
        <dbReference type="Proteomes" id="UP000469427"/>
    </source>
</evidence>
<dbReference type="EMBL" id="WDBI01000009">
    <property type="protein sequence ID" value="KAB6527513.1"/>
    <property type="molecule type" value="Genomic_DNA"/>
</dbReference>
<proteinExistence type="predicted"/>
<evidence type="ECO:0000256" key="1">
    <source>
        <dbReference type="SAM" id="Coils"/>
    </source>
</evidence>
<evidence type="ECO:0000313" key="3">
    <source>
        <dbReference type="EMBL" id="KAB6527513.1"/>
    </source>
</evidence>
<feature type="region of interest" description="Disordered" evidence="2">
    <location>
        <begin position="438"/>
        <end position="460"/>
    </location>
</feature>
<feature type="coiled-coil region" evidence="1">
    <location>
        <begin position="276"/>
        <end position="366"/>
    </location>
</feature>
<dbReference type="GO" id="GO:0006310">
    <property type="term" value="P:DNA recombination"/>
    <property type="evidence" value="ECO:0007669"/>
    <property type="project" value="InterPro"/>
</dbReference>
<sequence>MSNEPKGAMHFEGRKSIGAMEAAENQRRWDEKHYQTVNKKPLHWYDITRAHLNFEVAKGGIIQKIGTSKPVEERFKERLEELGVKPNPEVKKNNPAAAKMSNQIVEFVFSGDHEVMNMMAFGNQAVDFERDGTADNSHIQRMNEIEQWAIDLYDWMAKKYGEENIIGFDVHLDETTAHCHATIIPVVMRTEKKTGRERPVVSYKGLFGKDKATGQEIMKQLHTELYEQVNSQYGLMRGDPVEISGAQHKDKVQMYYQLKRELPELENRAIELRIFISKLELQYNGLSHQIESLKQDLENKKITLDEYEERTSELMKQKIALGDKIRDRKSRLMQCENQIASLRQRQANAEVAVRQAANNVERMKEAQLGNSVMMVKGAIFDELLSGLRTFLENMPKPTAYALQSVQGTIVEDLFDGSLGDVISSAAGMVAAAIGDATTPMYSGGGGGSSSDDKPKKDEDEDWWRFAHRAARYASRNKPSKSATRGPRR</sequence>